<accession>A0A644UXL4</accession>
<evidence type="ECO:0000256" key="2">
    <source>
        <dbReference type="ARBA" id="ARBA00023015"/>
    </source>
</evidence>
<sequence length="192" mass="22965">MLSLRYLDMNKNSEKDNDLWLLFLGGDEASLAEIYRRQYRNLYAYGTKFISDDELVKDCIQDLFIKLHCNRKQLRETVNLNTYLIRALKNKLFDSISSYTPMQDIENLPFDLRADDDFTYLFEDSDDDLLQKQKLQKALDLLSHRQRESIYLRYVQELDYEEVASILEINYQSAKNLVSRTLIKLREIYFNL</sequence>
<dbReference type="InterPro" id="IPR013324">
    <property type="entry name" value="RNA_pol_sigma_r3/r4-like"/>
</dbReference>
<organism evidence="7">
    <name type="scientific">bioreactor metagenome</name>
    <dbReference type="NCBI Taxonomy" id="1076179"/>
    <lineage>
        <taxon>unclassified sequences</taxon>
        <taxon>metagenomes</taxon>
        <taxon>ecological metagenomes</taxon>
    </lineage>
</organism>
<comment type="caution">
    <text evidence="7">The sequence shown here is derived from an EMBL/GenBank/DDBJ whole genome shotgun (WGS) entry which is preliminary data.</text>
</comment>
<reference evidence="7" key="1">
    <citation type="submission" date="2019-08" db="EMBL/GenBank/DDBJ databases">
        <authorList>
            <person name="Kucharzyk K."/>
            <person name="Murdoch R.W."/>
            <person name="Higgins S."/>
            <person name="Loffler F."/>
        </authorList>
    </citation>
    <scope>NUCLEOTIDE SEQUENCE</scope>
</reference>
<dbReference type="Gene3D" id="1.10.1740.10">
    <property type="match status" value="1"/>
</dbReference>
<evidence type="ECO:0000259" key="5">
    <source>
        <dbReference type="Pfam" id="PF04542"/>
    </source>
</evidence>
<dbReference type="PANTHER" id="PTHR43133">
    <property type="entry name" value="RNA POLYMERASE ECF-TYPE SIGMA FACTO"/>
    <property type="match status" value="1"/>
</dbReference>
<dbReference type="GO" id="GO:0003677">
    <property type="term" value="F:DNA binding"/>
    <property type="evidence" value="ECO:0007669"/>
    <property type="project" value="InterPro"/>
</dbReference>
<evidence type="ECO:0000259" key="6">
    <source>
        <dbReference type="Pfam" id="PF08281"/>
    </source>
</evidence>
<feature type="domain" description="RNA polymerase sigma-70 region 2" evidence="5">
    <location>
        <begin position="34"/>
        <end position="97"/>
    </location>
</feature>
<gene>
    <name evidence="7" type="ORF">SDC9_29609</name>
</gene>
<keyword evidence="3" id="KW-0731">Sigma factor</keyword>
<evidence type="ECO:0000256" key="1">
    <source>
        <dbReference type="ARBA" id="ARBA00010641"/>
    </source>
</evidence>
<dbReference type="CDD" id="cd06171">
    <property type="entry name" value="Sigma70_r4"/>
    <property type="match status" value="1"/>
</dbReference>
<dbReference type="Gene3D" id="1.10.10.10">
    <property type="entry name" value="Winged helix-like DNA-binding domain superfamily/Winged helix DNA-binding domain"/>
    <property type="match status" value="1"/>
</dbReference>
<evidence type="ECO:0000313" key="7">
    <source>
        <dbReference type="EMBL" id="MPL83654.1"/>
    </source>
</evidence>
<dbReference type="InterPro" id="IPR036388">
    <property type="entry name" value="WH-like_DNA-bd_sf"/>
</dbReference>
<dbReference type="NCBIfam" id="TIGR02937">
    <property type="entry name" value="sigma70-ECF"/>
    <property type="match status" value="1"/>
</dbReference>
<dbReference type="InterPro" id="IPR014284">
    <property type="entry name" value="RNA_pol_sigma-70_dom"/>
</dbReference>
<dbReference type="Pfam" id="PF08281">
    <property type="entry name" value="Sigma70_r4_2"/>
    <property type="match status" value="1"/>
</dbReference>
<keyword evidence="2" id="KW-0805">Transcription regulation</keyword>
<dbReference type="GO" id="GO:0016987">
    <property type="term" value="F:sigma factor activity"/>
    <property type="evidence" value="ECO:0007669"/>
    <property type="project" value="UniProtKB-KW"/>
</dbReference>
<dbReference type="PANTHER" id="PTHR43133:SF46">
    <property type="entry name" value="RNA POLYMERASE SIGMA-70 FACTOR ECF SUBFAMILY"/>
    <property type="match status" value="1"/>
</dbReference>
<evidence type="ECO:0000256" key="4">
    <source>
        <dbReference type="ARBA" id="ARBA00023163"/>
    </source>
</evidence>
<proteinExistence type="inferred from homology"/>
<dbReference type="GO" id="GO:0006352">
    <property type="term" value="P:DNA-templated transcription initiation"/>
    <property type="evidence" value="ECO:0007669"/>
    <property type="project" value="InterPro"/>
</dbReference>
<dbReference type="InterPro" id="IPR013325">
    <property type="entry name" value="RNA_pol_sigma_r2"/>
</dbReference>
<feature type="domain" description="RNA polymerase sigma factor 70 region 4 type 2" evidence="6">
    <location>
        <begin position="133"/>
        <end position="185"/>
    </location>
</feature>
<dbReference type="SUPFAM" id="SSF88659">
    <property type="entry name" value="Sigma3 and sigma4 domains of RNA polymerase sigma factors"/>
    <property type="match status" value="1"/>
</dbReference>
<evidence type="ECO:0000256" key="3">
    <source>
        <dbReference type="ARBA" id="ARBA00023082"/>
    </source>
</evidence>
<dbReference type="EMBL" id="VSSQ01000179">
    <property type="protein sequence ID" value="MPL83654.1"/>
    <property type="molecule type" value="Genomic_DNA"/>
</dbReference>
<dbReference type="InterPro" id="IPR007627">
    <property type="entry name" value="RNA_pol_sigma70_r2"/>
</dbReference>
<dbReference type="InterPro" id="IPR039425">
    <property type="entry name" value="RNA_pol_sigma-70-like"/>
</dbReference>
<dbReference type="AlphaFoldDB" id="A0A644UXL4"/>
<comment type="similarity">
    <text evidence="1">Belongs to the sigma-70 factor family. ECF subfamily.</text>
</comment>
<keyword evidence="4" id="KW-0804">Transcription</keyword>
<protein>
    <submittedName>
        <fullName evidence="7">Uncharacterized protein</fullName>
    </submittedName>
</protein>
<dbReference type="Pfam" id="PF04542">
    <property type="entry name" value="Sigma70_r2"/>
    <property type="match status" value="1"/>
</dbReference>
<dbReference type="InterPro" id="IPR013249">
    <property type="entry name" value="RNA_pol_sigma70_r4_t2"/>
</dbReference>
<dbReference type="SUPFAM" id="SSF88946">
    <property type="entry name" value="Sigma2 domain of RNA polymerase sigma factors"/>
    <property type="match status" value="1"/>
</dbReference>
<name>A0A644UXL4_9ZZZZ</name>